<sequence length="508" mass="55376">MASASSVNNRIRPSPRAAVAAGAGAADVGSVMGTFTAASAMRRSELMDQQTKHATSSDDVKPKPASPFSVSPRKRLIPATDGVTQTRQPKVVSRSTYVLNYLKRGHGDPRRVFWDRRTFSNDNSPGGAVSRQSLSPVIGDVGGESFGVSGNNFSSVVSDDGDDIIDYRNLLWLPGGVALGVVLGTMSYALMPLGDGTVQKNWWQCALICVLVWLSMYTAAVATFIRYVYMDCDASWVDITRKASLVWIIVGTAMFIIWGVLATVVSDAAGFYPFYFQGAFPATLSVIVTSLLLVKLLVPPAATPTPTRFLAAFLYCNLFIITSIYYWICLVCFIHAGTFGWWAQFFVFVFMFAGGRWIMEQISRKLFVLAVPAGDTVDTFSIWIISTIHVTFLSVSLGGADWYLTLLATASDLVMNHGQIPFVLGEHRYSLAQHLSMLVSRVLPCMHCVPVADDGESSVNKLRAQNTIVLLINEVPLTMSRSRAPSSPQSPTVAPFFSLAPYPNPPDE</sequence>
<feature type="transmembrane region" description="Helical" evidence="2">
    <location>
        <begin position="310"/>
        <end position="336"/>
    </location>
</feature>
<feature type="transmembrane region" description="Helical" evidence="2">
    <location>
        <begin position="342"/>
        <end position="359"/>
    </location>
</feature>
<feature type="transmembrane region" description="Helical" evidence="2">
    <location>
        <begin position="245"/>
        <end position="266"/>
    </location>
</feature>
<evidence type="ECO:0008006" key="5">
    <source>
        <dbReference type="Google" id="ProtNLM"/>
    </source>
</evidence>
<protein>
    <recommendedName>
        <fullName evidence="5">Transmembrane protein</fullName>
    </recommendedName>
</protein>
<feature type="compositionally biased region" description="Low complexity" evidence="1">
    <location>
        <begin position="480"/>
        <end position="491"/>
    </location>
</feature>
<gene>
    <name evidence="3" type="ORF">PPAR1163_LOCUS22315</name>
    <name evidence="4" type="ORF">PPAR1163_LOCUS22316</name>
</gene>
<name>A0A6U4JN67_9STRA</name>
<dbReference type="EMBL" id="HBGJ01035252">
    <property type="protein sequence ID" value="CAD9263930.1"/>
    <property type="molecule type" value="Transcribed_RNA"/>
</dbReference>
<accession>A0A6U4JN67</accession>
<evidence type="ECO:0000256" key="2">
    <source>
        <dbReference type="SAM" id="Phobius"/>
    </source>
</evidence>
<feature type="region of interest" description="Disordered" evidence="1">
    <location>
        <begin position="480"/>
        <end position="508"/>
    </location>
</feature>
<dbReference type="AlphaFoldDB" id="A0A6U4JN67"/>
<evidence type="ECO:0000313" key="4">
    <source>
        <dbReference type="EMBL" id="CAD9263930.1"/>
    </source>
</evidence>
<feature type="region of interest" description="Disordered" evidence="1">
    <location>
        <begin position="1"/>
        <end position="25"/>
    </location>
</feature>
<keyword evidence="2" id="KW-0472">Membrane</keyword>
<feature type="region of interest" description="Disordered" evidence="1">
    <location>
        <begin position="42"/>
        <end position="73"/>
    </location>
</feature>
<organism evidence="4">
    <name type="scientific">Phaeomonas parva</name>
    <dbReference type="NCBI Taxonomy" id="124430"/>
    <lineage>
        <taxon>Eukaryota</taxon>
        <taxon>Sar</taxon>
        <taxon>Stramenopiles</taxon>
        <taxon>Ochrophyta</taxon>
        <taxon>Pinguiophyceae</taxon>
        <taxon>Pinguiochrysidales</taxon>
        <taxon>Pinguiochrysidaceae</taxon>
        <taxon>Phaeomonas</taxon>
    </lineage>
</organism>
<feature type="transmembrane region" description="Helical" evidence="2">
    <location>
        <begin position="278"/>
        <end position="298"/>
    </location>
</feature>
<proteinExistence type="predicted"/>
<evidence type="ECO:0000256" key="1">
    <source>
        <dbReference type="SAM" id="MobiDB-lite"/>
    </source>
</evidence>
<feature type="compositionally biased region" description="Polar residues" evidence="1">
    <location>
        <begin position="1"/>
        <end position="11"/>
    </location>
</feature>
<keyword evidence="2" id="KW-0812">Transmembrane</keyword>
<feature type="transmembrane region" description="Helical" evidence="2">
    <location>
        <begin position="170"/>
        <end position="189"/>
    </location>
</feature>
<feature type="transmembrane region" description="Helical" evidence="2">
    <location>
        <begin position="201"/>
        <end position="225"/>
    </location>
</feature>
<keyword evidence="2" id="KW-1133">Transmembrane helix</keyword>
<dbReference type="EMBL" id="HBGJ01035251">
    <property type="protein sequence ID" value="CAD9263929.1"/>
    <property type="molecule type" value="Transcribed_RNA"/>
</dbReference>
<evidence type="ECO:0000313" key="3">
    <source>
        <dbReference type="EMBL" id="CAD9263929.1"/>
    </source>
</evidence>
<reference evidence="4" key="1">
    <citation type="submission" date="2021-01" db="EMBL/GenBank/DDBJ databases">
        <authorList>
            <person name="Corre E."/>
            <person name="Pelletier E."/>
            <person name="Niang G."/>
            <person name="Scheremetjew M."/>
            <person name="Finn R."/>
            <person name="Kale V."/>
            <person name="Holt S."/>
            <person name="Cochrane G."/>
            <person name="Meng A."/>
            <person name="Brown T."/>
            <person name="Cohen L."/>
        </authorList>
    </citation>
    <scope>NUCLEOTIDE SEQUENCE</scope>
    <source>
        <strain evidence="4">CCMP2877</strain>
    </source>
</reference>